<dbReference type="InterPro" id="IPR012910">
    <property type="entry name" value="Plug_dom"/>
</dbReference>
<dbReference type="Pfam" id="PF07715">
    <property type="entry name" value="Plug"/>
    <property type="match status" value="1"/>
</dbReference>
<organism evidence="12 13">
    <name type="scientific">Winogradskyella aurantia</name>
    <dbReference type="NCBI Taxonomy" id="1915063"/>
    <lineage>
        <taxon>Bacteria</taxon>
        <taxon>Pseudomonadati</taxon>
        <taxon>Bacteroidota</taxon>
        <taxon>Flavobacteriia</taxon>
        <taxon>Flavobacteriales</taxon>
        <taxon>Flavobacteriaceae</taxon>
        <taxon>Winogradskyella</taxon>
    </lineage>
</organism>
<evidence type="ECO:0000259" key="10">
    <source>
        <dbReference type="Pfam" id="PF00593"/>
    </source>
</evidence>
<dbReference type="AlphaFoldDB" id="A0A265UY37"/>
<sequence length="690" mass="77866">MLFTLASFGQEQPLAQKDSSKQKLIALNEVILSGKIKRDPVFSVVFNKYAKKVVQPKNVADLFSDLNGFSLIKRGNYAIDPSFRAAQYEQLNVQYDGGTKAMHACPNRMDPITTHIIPEEISKIEIIKGPYTVRYGPTFGGIVNLVTQKPNLSDQGLNVKVASGYESNGGNIVNLVQLGQTEEKYDVLATFGQRDFGNYKDGDGIEIPSSFRSLDYGFKAGYNFSDNERLQMQWRQSFGRDVLHAGLPMDTEYDNSSIASLDYKKSDVNSTINTLTGKMYYSYVDHLMTNANRPSFMMTEALAAVDATTLGGKFEVEWKSIDGLTFFSGVDAMHVARDGSRTRLVKLMNGTPLPMPMEFTDKVWQDSYITDLGLFTEAIYLLNTSTNLTFGLRYDNVVSDIKNPEDDFADLYDLKKRTEHNVSGTISVKKEISDQFMVQAAYGRGVRSANMIERFINHFNVGQDPFEYIGNPDLKAEVNNQFEIGFIGKAPLTKGFNSFRYEASFYYSLFENYIVGIIDETKTRKFMPMLQPQNPKVFRNLDEAFKTGFELMAQVDFLDDFYLKTELAYVYTENRDLNESLPLTPPLTSRLSFGFEKSKFWANAVLNLVSEAVEIAPSFGEINTDAYQTLDIRFGITPVKNINVGFAALNVFDEAYNNHLNFSFVNQADFGRTPITDPGRNFAVFLQYQL</sequence>
<evidence type="ECO:0000256" key="1">
    <source>
        <dbReference type="ARBA" id="ARBA00004571"/>
    </source>
</evidence>
<evidence type="ECO:0000256" key="5">
    <source>
        <dbReference type="ARBA" id="ARBA00023077"/>
    </source>
</evidence>
<name>A0A265UY37_9FLAO</name>
<dbReference type="InterPro" id="IPR036942">
    <property type="entry name" value="Beta-barrel_TonB_sf"/>
</dbReference>
<dbReference type="PANTHER" id="PTHR30069">
    <property type="entry name" value="TONB-DEPENDENT OUTER MEMBRANE RECEPTOR"/>
    <property type="match status" value="1"/>
</dbReference>
<dbReference type="Pfam" id="PF00593">
    <property type="entry name" value="TonB_dep_Rec_b-barrel"/>
    <property type="match status" value="1"/>
</dbReference>
<dbReference type="PROSITE" id="PS52016">
    <property type="entry name" value="TONB_DEPENDENT_REC_3"/>
    <property type="match status" value="1"/>
</dbReference>
<comment type="caution">
    <text evidence="12">The sequence shown here is derived from an EMBL/GenBank/DDBJ whole genome shotgun (WGS) entry which is preliminary data.</text>
</comment>
<dbReference type="Gene3D" id="2.170.130.10">
    <property type="entry name" value="TonB-dependent receptor, plug domain"/>
    <property type="match status" value="1"/>
</dbReference>
<evidence type="ECO:0000256" key="8">
    <source>
        <dbReference type="PROSITE-ProRule" id="PRU01360"/>
    </source>
</evidence>
<keyword evidence="3 8" id="KW-1134">Transmembrane beta strand</keyword>
<evidence type="ECO:0000313" key="13">
    <source>
        <dbReference type="Proteomes" id="UP000216840"/>
    </source>
</evidence>
<evidence type="ECO:0000256" key="4">
    <source>
        <dbReference type="ARBA" id="ARBA00022692"/>
    </source>
</evidence>
<evidence type="ECO:0000256" key="6">
    <source>
        <dbReference type="ARBA" id="ARBA00023136"/>
    </source>
</evidence>
<accession>A0A265UY37</accession>
<feature type="domain" description="TonB-dependent receptor plug" evidence="11">
    <location>
        <begin position="55"/>
        <end position="137"/>
    </location>
</feature>
<keyword evidence="2 8" id="KW-0813">Transport</keyword>
<dbReference type="SUPFAM" id="SSF56935">
    <property type="entry name" value="Porins"/>
    <property type="match status" value="1"/>
</dbReference>
<keyword evidence="7 8" id="KW-0998">Cell outer membrane</keyword>
<dbReference type="Gene3D" id="2.40.170.20">
    <property type="entry name" value="TonB-dependent receptor, beta-barrel domain"/>
    <property type="match status" value="1"/>
</dbReference>
<proteinExistence type="inferred from homology"/>
<dbReference type="GO" id="GO:0009279">
    <property type="term" value="C:cell outer membrane"/>
    <property type="evidence" value="ECO:0007669"/>
    <property type="project" value="UniProtKB-SubCell"/>
</dbReference>
<dbReference type="InterPro" id="IPR000531">
    <property type="entry name" value="Beta-barrel_TonB"/>
</dbReference>
<comment type="subcellular location">
    <subcellularLocation>
        <location evidence="1 8">Cell outer membrane</location>
        <topology evidence="1 8">Multi-pass membrane protein</topology>
    </subcellularLocation>
</comment>
<dbReference type="Proteomes" id="UP000216840">
    <property type="component" value="Unassembled WGS sequence"/>
</dbReference>
<evidence type="ECO:0000256" key="2">
    <source>
        <dbReference type="ARBA" id="ARBA00022448"/>
    </source>
</evidence>
<keyword evidence="4 8" id="KW-0812">Transmembrane</keyword>
<evidence type="ECO:0000313" key="12">
    <source>
        <dbReference type="EMBL" id="OZV70132.1"/>
    </source>
</evidence>
<keyword evidence="13" id="KW-1185">Reference proteome</keyword>
<keyword evidence="12" id="KW-0675">Receptor</keyword>
<dbReference type="InterPro" id="IPR039426">
    <property type="entry name" value="TonB-dep_rcpt-like"/>
</dbReference>
<keyword evidence="5 9" id="KW-0798">TonB box</keyword>
<protein>
    <submittedName>
        <fullName evidence="12">TonB-dependent receptor</fullName>
    </submittedName>
</protein>
<evidence type="ECO:0000256" key="3">
    <source>
        <dbReference type="ARBA" id="ARBA00022452"/>
    </source>
</evidence>
<dbReference type="OrthoDB" id="9759247at2"/>
<feature type="domain" description="TonB-dependent receptor-like beta-barrel" evidence="10">
    <location>
        <begin position="192"/>
        <end position="651"/>
    </location>
</feature>
<dbReference type="PANTHER" id="PTHR30069:SF49">
    <property type="entry name" value="OUTER MEMBRANE PROTEIN C"/>
    <property type="match status" value="1"/>
</dbReference>
<dbReference type="GO" id="GO:0015344">
    <property type="term" value="F:siderophore uptake transmembrane transporter activity"/>
    <property type="evidence" value="ECO:0007669"/>
    <property type="project" value="TreeGrafter"/>
</dbReference>
<gene>
    <name evidence="12" type="ORF">CA834_03495</name>
</gene>
<reference evidence="12 13" key="1">
    <citation type="submission" date="2017-05" db="EMBL/GenBank/DDBJ databases">
        <title>The draft genome sequence of Idiomarina salinarum WNB302.</title>
        <authorList>
            <person name="Sun Y."/>
            <person name="Chen B."/>
            <person name="Du Z."/>
        </authorList>
    </citation>
    <scope>NUCLEOTIDE SEQUENCE [LARGE SCALE GENOMIC DNA]</scope>
    <source>
        <strain evidence="12 13">WNB302</strain>
    </source>
</reference>
<keyword evidence="6 8" id="KW-0472">Membrane</keyword>
<comment type="similarity">
    <text evidence="8 9">Belongs to the TonB-dependent receptor family.</text>
</comment>
<evidence type="ECO:0000256" key="9">
    <source>
        <dbReference type="RuleBase" id="RU003357"/>
    </source>
</evidence>
<dbReference type="InterPro" id="IPR037066">
    <property type="entry name" value="Plug_dom_sf"/>
</dbReference>
<dbReference type="GO" id="GO:0044718">
    <property type="term" value="P:siderophore transmembrane transport"/>
    <property type="evidence" value="ECO:0007669"/>
    <property type="project" value="TreeGrafter"/>
</dbReference>
<evidence type="ECO:0000259" key="11">
    <source>
        <dbReference type="Pfam" id="PF07715"/>
    </source>
</evidence>
<dbReference type="EMBL" id="NGJN01000002">
    <property type="protein sequence ID" value="OZV70132.1"/>
    <property type="molecule type" value="Genomic_DNA"/>
</dbReference>
<evidence type="ECO:0000256" key="7">
    <source>
        <dbReference type="ARBA" id="ARBA00023237"/>
    </source>
</evidence>